<dbReference type="EMBL" id="LAZR01067203">
    <property type="protein sequence ID" value="KKK52070.1"/>
    <property type="molecule type" value="Genomic_DNA"/>
</dbReference>
<dbReference type="AlphaFoldDB" id="A0A0F8WUI4"/>
<organism evidence="1">
    <name type="scientific">marine sediment metagenome</name>
    <dbReference type="NCBI Taxonomy" id="412755"/>
    <lineage>
        <taxon>unclassified sequences</taxon>
        <taxon>metagenomes</taxon>
        <taxon>ecological metagenomes</taxon>
    </lineage>
</organism>
<sequence length="96" mass="11470">ENPVDPKWEEYVAEMNSVKGKVQWLLDNVKFLRNYPNKLFVDWFRNKVYDADPETVRRTKQKLVEDAPGRYGPFEAPELEMQKQLKQVGIEEWLVN</sequence>
<gene>
    <name evidence="1" type="ORF">LCGC14_3108610</name>
</gene>
<feature type="non-terminal residue" evidence="1">
    <location>
        <position position="1"/>
    </location>
</feature>
<reference evidence="1" key="1">
    <citation type="journal article" date="2015" name="Nature">
        <title>Complex archaea that bridge the gap between prokaryotes and eukaryotes.</title>
        <authorList>
            <person name="Spang A."/>
            <person name="Saw J.H."/>
            <person name="Jorgensen S.L."/>
            <person name="Zaremba-Niedzwiedzka K."/>
            <person name="Martijn J."/>
            <person name="Lind A.E."/>
            <person name="van Eijk R."/>
            <person name="Schleper C."/>
            <person name="Guy L."/>
            <person name="Ettema T.J."/>
        </authorList>
    </citation>
    <scope>NUCLEOTIDE SEQUENCE</scope>
</reference>
<accession>A0A0F8WUI4</accession>
<comment type="caution">
    <text evidence="1">The sequence shown here is derived from an EMBL/GenBank/DDBJ whole genome shotgun (WGS) entry which is preliminary data.</text>
</comment>
<protein>
    <submittedName>
        <fullName evidence="1">Uncharacterized protein</fullName>
    </submittedName>
</protein>
<proteinExistence type="predicted"/>
<name>A0A0F8WUI4_9ZZZZ</name>
<evidence type="ECO:0000313" key="1">
    <source>
        <dbReference type="EMBL" id="KKK52070.1"/>
    </source>
</evidence>